<name>A0AAN6WPA4_9PEZI</name>
<gene>
    <name evidence="6" type="ORF">QBC35DRAFT_455881</name>
</gene>
<dbReference type="Proteomes" id="UP001302126">
    <property type="component" value="Unassembled WGS sequence"/>
</dbReference>
<feature type="domain" description="Carrier" evidence="5">
    <location>
        <begin position="889"/>
        <end position="966"/>
    </location>
</feature>
<sequence>MRTGGFIFGNFSGWWLGQDDNRVWSPLLTIERWHAELRTAGFAVVDKAVLDGPEPFHMNAAIVRRVPFAVNSATQGGSAITILHKDAQAEMTKSIASDVRSRGYSISMIKLGDKPPPGALVIVTLDHESPFFENITSEDLHAFQDLARNYQAGSLLWLLPPFATGCTDPRAAQTIGALGVLRNENSLPWFTLSIAADEANFAGMVIQVLNKIAGQPEDRRVLGDREFLIDRGVIRVSRLEPMCLKAELQRNTLREHNVGMVKHVELSQIGSLSSLYWEQRPAMVPGDHEILLEGKAFGLTLRDFLLTLGVVDYGEKKVELGTEVAGIVTQVGANVKHLFVGDRVAGYEPTGCFSTRPIMRASFCGKIPDDMTFEIAASLPVVFLAAISALVDTAQLEAGQSVLIHARCGGVGLAAVELCKKIGAEIFITVGTPEKIAYATEILGIPRDHILNSRDDSFLQDIMRMTGGRGVDVVLNSLSGPLLHASWMCVAEFGKMVEIGNVDLIGRGSLDIGPLLLNRSYSGVEVGRLDIMRPKRTERALAWTLQLINEGKLQAPGRIMVFDASEVQSAFRWLQDGDHIGKAIVSVSNEKIILSTLPRPEAIRFDSNATYLITGELGGVGMSVALWMAEHGARNLALLSRSAGKSQKDKDFLIELESFGCRGIAVAGRADDMSDVKEAVLLAPSSIKGVVHLSMVQREGMGVDLTHEDWEAAVKPKVDGAWNLHNCLAGNELDFFVLASSAITLIYQPGESNYSTANTFLEAFVSYRRGLGLPASAMGICPLMAFGYKEGNPIAMHEVLSTGLAPMAEKDFLEFMEYSIRNQRLDQDNEVSANESSPLSRQSSNGYVAMNISIRAEAAGNSRDGPEPSAVAELILQLRVDPAVLESPETIDMFVNEIGRRVQAIMMTDVGDVDVRQSLRQLGVDSLMAVELRRRWRLTFGVEVTTLEIMGGGTLESLGKLTAERLKGLLVGENTRWSVLDK</sequence>
<dbReference type="InterPro" id="IPR036291">
    <property type="entry name" value="NAD(P)-bd_dom_sf"/>
</dbReference>
<reference evidence="6" key="2">
    <citation type="submission" date="2023-05" db="EMBL/GenBank/DDBJ databases">
        <authorList>
            <consortium name="Lawrence Berkeley National Laboratory"/>
            <person name="Steindorff A."/>
            <person name="Hensen N."/>
            <person name="Bonometti L."/>
            <person name="Westerberg I."/>
            <person name="Brannstrom I.O."/>
            <person name="Guillou S."/>
            <person name="Cros-Aarteil S."/>
            <person name="Calhoun S."/>
            <person name="Haridas S."/>
            <person name="Kuo A."/>
            <person name="Mondo S."/>
            <person name="Pangilinan J."/>
            <person name="Riley R."/>
            <person name="Labutti K."/>
            <person name="Andreopoulos B."/>
            <person name="Lipzen A."/>
            <person name="Chen C."/>
            <person name="Yanf M."/>
            <person name="Daum C."/>
            <person name="Ng V."/>
            <person name="Clum A."/>
            <person name="Ohm R."/>
            <person name="Martin F."/>
            <person name="Silar P."/>
            <person name="Natvig D."/>
            <person name="Lalanne C."/>
            <person name="Gautier V."/>
            <person name="Ament-Velasquez S.L."/>
            <person name="Kruys A."/>
            <person name="Hutchinson M.I."/>
            <person name="Powell A.J."/>
            <person name="Barry K."/>
            <person name="Miller A.N."/>
            <person name="Grigoriev I.V."/>
            <person name="Debuchy R."/>
            <person name="Gladieux P."/>
            <person name="Thoren M.H."/>
            <person name="Johannesson H."/>
        </authorList>
    </citation>
    <scope>NUCLEOTIDE SEQUENCE</scope>
    <source>
        <strain evidence="6">PSN309</strain>
    </source>
</reference>
<keyword evidence="2" id="KW-0597">Phosphoprotein</keyword>
<proteinExistence type="predicted"/>
<dbReference type="InterPro" id="IPR013154">
    <property type="entry name" value="ADH-like_N"/>
</dbReference>
<dbReference type="SMART" id="SM00822">
    <property type="entry name" value="PKS_KR"/>
    <property type="match status" value="1"/>
</dbReference>
<dbReference type="SMART" id="SM00829">
    <property type="entry name" value="PKS_ER"/>
    <property type="match status" value="1"/>
</dbReference>
<dbReference type="AlphaFoldDB" id="A0AAN6WPA4"/>
<dbReference type="GO" id="GO:0044550">
    <property type="term" value="P:secondary metabolite biosynthetic process"/>
    <property type="evidence" value="ECO:0007669"/>
    <property type="project" value="TreeGrafter"/>
</dbReference>
<protein>
    <submittedName>
        <fullName evidence="6">KR domain-containing protein</fullName>
    </submittedName>
</protein>
<dbReference type="Pfam" id="PF08240">
    <property type="entry name" value="ADH_N"/>
    <property type="match status" value="1"/>
</dbReference>
<dbReference type="GO" id="GO:0004312">
    <property type="term" value="F:fatty acid synthase activity"/>
    <property type="evidence" value="ECO:0007669"/>
    <property type="project" value="TreeGrafter"/>
</dbReference>
<dbReference type="InterPro" id="IPR020806">
    <property type="entry name" value="PKS_PP-bd"/>
</dbReference>
<dbReference type="Pfam" id="PF00550">
    <property type="entry name" value="PP-binding"/>
    <property type="match status" value="1"/>
</dbReference>
<dbReference type="SUPFAM" id="SSF47336">
    <property type="entry name" value="ACP-like"/>
    <property type="match status" value="1"/>
</dbReference>
<evidence type="ECO:0000259" key="5">
    <source>
        <dbReference type="PROSITE" id="PS50075"/>
    </source>
</evidence>
<dbReference type="GO" id="GO:0006633">
    <property type="term" value="P:fatty acid biosynthetic process"/>
    <property type="evidence" value="ECO:0007669"/>
    <property type="project" value="TreeGrafter"/>
</dbReference>
<keyword evidence="7" id="KW-1185">Reference proteome</keyword>
<reference evidence="6" key="1">
    <citation type="journal article" date="2023" name="Mol. Phylogenet. Evol.">
        <title>Genome-scale phylogeny and comparative genomics of the fungal order Sordariales.</title>
        <authorList>
            <person name="Hensen N."/>
            <person name="Bonometti L."/>
            <person name="Westerberg I."/>
            <person name="Brannstrom I.O."/>
            <person name="Guillou S."/>
            <person name="Cros-Aarteil S."/>
            <person name="Calhoun S."/>
            <person name="Haridas S."/>
            <person name="Kuo A."/>
            <person name="Mondo S."/>
            <person name="Pangilinan J."/>
            <person name="Riley R."/>
            <person name="LaButti K."/>
            <person name="Andreopoulos B."/>
            <person name="Lipzen A."/>
            <person name="Chen C."/>
            <person name="Yan M."/>
            <person name="Daum C."/>
            <person name="Ng V."/>
            <person name="Clum A."/>
            <person name="Steindorff A."/>
            <person name="Ohm R.A."/>
            <person name="Martin F."/>
            <person name="Silar P."/>
            <person name="Natvig D.O."/>
            <person name="Lalanne C."/>
            <person name="Gautier V."/>
            <person name="Ament-Velasquez S.L."/>
            <person name="Kruys A."/>
            <person name="Hutchinson M.I."/>
            <person name="Powell A.J."/>
            <person name="Barry K."/>
            <person name="Miller A.N."/>
            <person name="Grigoriev I.V."/>
            <person name="Debuchy R."/>
            <person name="Gladieux P."/>
            <person name="Hiltunen Thoren M."/>
            <person name="Johannesson H."/>
        </authorList>
    </citation>
    <scope>NUCLEOTIDE SEQUENCE</scope>
    <source>
        <strain evidence="6">PSN309</strain>
    </source>
</reference>
<dbReference type="Gene3D" id="3.40.50.720">
    <property type="entry name" value="NAD(P)-binding Rossmann-like Domain"/>
    <property type="match status" value="2"/>
</dbReference>
<dbReference type="SUPFAM" id="SSF51735">
    <property type="entry name" value="NAD(P)-binding Rossmann-fold domains"/>
    <property type="match status" value="2"/>
</dbReference>
<dbReference type="PANTHER" id="PTHR43775:SF37">
    <property type="entry name" value="SI:DKEY-61P9.11"/>
    <property type="match status" value="1"/>
</dbReference>
<dbReference type="Gene3D" id="1.10.1200.10">
    <property type="entry name" value="ACP-like"/>
    <property type="match status" value="1"/>
</dbReference>
<accession>A0AAN6WPA4</accession>
<evidence type="ECO:0000256" key="3">
    <source>
        <dbReference type="ARBA" id="ARBA00023002"/>
    </source>
</evidence>
<dbReference type="InterPro" id="IPR057326">
    <property type="entry name" value="KR_dom"/>
</dbReference>
<dbReference type="EMBL" id="MU864519">
    <property type="protein sequence ID" value="KAK4183857.1"/>
    <property type="molecule type" value="Genomic_DNA"/>
</dbReference>
<evidence type="ECO:0000313" key="7">
    <source>
        <dbReference type="Proteomes" id="UP001302126"/>
    </source>
</evidence>
<dbReference type="Gene3D" id="3.90.180.10">
    <property type="entry name" value="Medium-chain alcohol dehydrogenases, catalytic domain"/>
    <property type="match status" value="1"/>
</dbReference>
<dbReference type="GO" id="GO:0016491">
    <property type="term" value="F:oxidoreductase activity"/>
    <property type="evidence" value="ECO:0007669"/>
    <property type="project" value="UniProtKB-KW"/>
</dbReference>
<evidence type="ECO:0000256" key="4">
    <source>
        <dbReference type="ARBA" id="ARBA00023268"/>
    </source>
</evidence>
<evidence type="ECO:0000256" key="1">
    <source>
        <dbReference type="ARBA" id="ARBA00022450"/>
    </source>
</evidence>
<dbReference type="InterPro" id="IPR009081">
    <property type="entry name" value="PP-bd_ACP"/>
</dbReference>
<dbReference type="SMART" id="SM00823">
    <property type="entry name" value="PKS_PP"/>
    <property type="match status" value="1"/>
</dbReference>
<dbReference type="Pfam" id="PF08659">
    <property type="entry name" value="KR"/>
    <property type="match status" value="1"/>
</dbReference>
<evidence type="ECO:0000256" key="2">
    <source>
        <dbReference type="ARBA" id="ARBA00022553"/>
    </source>
</evidence>
<dbReference type="PROSITE" id="PS50075">
    <property type="entry name" value="CARRIER"/>
    <property type="match status" value="1"/>
</dbReference>
<dbReference type="Pfam" id="PF00107">
    <property type="entry name" value="ADH_zinc_N"/>
    <property type="match status" value="1"/>
</dbReference>
<dbReference type="InterPro" id="IPR020843">
    <property type="entry name" value="ER"/>
</dbReference>
<dbReference type="InterPro" id="IPR013968">
    <property type="entry name" value="PKS_KR"/>
</dbReference>
<dbReference type="InterPro" id="IPR050091">
    <property type="entry name" value="PKS_NRPS_Biosynth_Enz"/>
</dbReference>
<evidence type="ECO:0000313" key="6">
    <source>
        <dbReference type="EMBL" id="KAK4183857.1"/>
    </source>
</evidence>
<dbReference type="CDD" id="cd05195">
    <property type="entry name" value="enoyl_red"/>
    <property type="match status" value="1"/>
</dbReference>
<keyword evidence="3" id="KW-0560">Oxidoreductase</keyword>
<dbReference type="GO" id="GO:0031177">
    <property type="term" value="F:phosphopantetheine binding"/>
    <property type="evidence" value="ECO:0007669"/>
    <property type="project" value="InterPro"/>
</dbReference>
<keyword evidence="1" id="KW-0596">Phosphopantetheine</keyword>
<dbReference type="InterPro" id="IPR013149">
    <property type="entry name" value="ADH-like_C"/>
</dbReference>
<dbReference type="SUPFAM" id="SSF50129">
    <property type="entry name" value="GroES-like"/>
    <property type="match status" value="1"/>
</dbReference>
<dbReference type="PANTHER" id="PTHR43775">
    <property type="entry name" value="FATTY ACID SYNTHASE"/>
    <property type="match status" value="1"/>
</dbReference>
<comment type="caution">
    <text evidence="6">The sequence shown here is derived from an EMBL/GenBank/DDBJ whole genome shotgun (WGS) entry which is preliminary data.</text>
</comment>
<dbReference type="InterPro" id="IPR011032">
    <property type="entry name" value="GroES-like_sf"/>
</dbReference>
<organism evidence="6 7">
    <name type="scientific">Podospora australis</name>
    <dbReference type="NCBI Taxonomy" id="1536484"/>
    <lineage>
        <taxon>Eukaryota</taxon>
        <taxon>Fungi</taxon>
        <taxon>Dikarya</taxon>
        <taxon>Ascomycota</taxon>
        <taxon>Pezizomycotina</taxon>
        <taxon>Sordariomycetes</taxon>
        <taxon>Sordariomycetidae</taxon>
        <taxon>Sordariales</taxon>
        <taxon>Podosporaceae</taxon>
        <taxon>Podospora</taxon>
    </lineage>
</organism>
<dbReference type="InterPro" id="IPR036736">
    <property type="entry name" value="ACP-like_sf"/>
</dbReference>
<keyword evidence="4" id="KW-0511">Multifunctional enzyme</keyword>